<dbReference type="Pfam" id="PF07366">
    <property type="entry name" value="SnoaL"/>
    <property type="match status" value="1"/>
</dbReference>
<protein>
    <submittedName>
        <fullName evidence="2">Ester cyclase</fullName>
    </submittedName>
</protein>
<feature type="signal peptide" evidence="1">
    <location>
        <begin position="1"/>
        <end position="25"/>
    </location>
</feature>
<accession>A0A7G8Q8M9</accession>
<dbReference type="AlphaFoldDB" id="A0A7G8Q8M9"/>
<dbReference type="InterPro" id="IPR032710">
    <property type="entry name" value="NTF2-like_dom_sf"/>
</dbReference>
<keyword evidence="1" id="KW-0732">Signal</keyword>
<sequence length="181" mass="19205">MARRHLVAPLLAASLAATPLAPAKAADAALVKPGTLVVDASLPAAVASANELAARRYDTFWNTGDEALARAALSPQFVDRTPPPGRAQGPEGPLQASKAFRQAVPDLSCAVDQMLVVGDRVVSHLHFAGHFTGTFHGVQGKGQAIDFIATDIYRVQDGRIVENWHLEDNLTLLKQLGAIKE</sequence>
<dbReference type="InterPro" id="IPR009959">
    <property type="entry name" value="Cyclase_SnoaL-like"/>
</dbReference>
<evidence type="ECO:0000256" key="1">
    <source>
        <dbReference type="SAM" id="SignalP"/>
    </source>
</evidence>
<gene>
    <name evidence="2" type="ORF">H8F01_08525</name>
</gene>
<organism evidence="2 3">
    <name type="scientific">Dyella telluris</name>
    <dbReference type="NCBI Taxonomy" id="2763498"/>
    <lineage>
        <taxon>Bacteria</taxon>
        <taxon>Pseudomonadati</taxon>
        <taxon>Pseudomonadota</taxon>
        <taxon>Gammaproteobacteria</taxon>
        <taxon>Lysobacterales</taxon>
        <taxon>Rhodanobacteraceae</taxon>
        <taxon>Dyella</taxon>
    </lineage>
</organism>
<reference evidence="2 3" key="1">
    <citation type="submission" date="2020-08" db="EMBL/GenBank/DDBJ databases">
        <title>Dyella sp. G9 isolated from forest soil.</title>
        <authorList>
            <person name="Fu J."/>
            <person name="Qiu L."/>
        </authorList>
    </citation>
    <scope>NUCLEOTIDE SEQUENCE [LARGE SCALE GENOMIC DNA]</scope>
    <source>
        <strain evidence="2 3">G9</strain>
    </source>
</reference>
<evidence type="ECO:0000313" key="2">
    <source>
        <dbReference type="EMBL" id="QNK03137.1"/>
    </source>
</evidence>
<name>A0A7G8Q8M9_9GAMM</name>
<dbReference type="RefSeq" id="WP_187058581.1">
    <property type="nucleotide sequence ID" value="NZ_CP060412.1"/>
</dbReference>
<dbReference type="GO" id="GO:0030638">
    <property type="term" value="P:polyketide metabolic process"/>
    <property type="evidence" value="ECO:0007669"/>
    <property type="project" value="InterPro"/>
</dbReference>
<keyword evidence="3" id="KW-1185">Reference proteome</keyword>
<evidence type="ECO:0000313" key="3">
    <source>
        <dbReference type="Proteomes" id="UP000515873"/>
    </source>
</evidence>
<dbReference type="KEGG" id="dtl:H8F01_08525"/>
<dbReference type="Proteomes" id="UP000515873">
    <property type="component" value="Chromosome"/>
</dbReference>
<dbReference type="SUPFAM" id="SSF54427">
    <property type="entry name" value="NTF2-like"/>
    <property type="match status" value="1"/>
</dbReference>
<dbReference type="PANTHER" id="PTHR38436">
    <property type="entry name" value="POLYKETIDE CYCLASE SNOAL-LIKE DOMAIN"/>
    <property type="match status" value="1"/>
</dbReference>
<dbReference type="EMBL" id="CP060412">
    <property type="protein sequence ID" value="QNK03137.1"/>
    <property type="molecule type" value="Genomic_DNA"/>
</dbReference>
<feature type="chain" id="PRO_5028896510" evidence="1">
    <location>
        <begin position="26"/>
        <end position="181"/>
    </location>
</feature>
<dbReference type="Gene3D" id="3.10.450.50">
    <property type="match status" value="1"/>
</dbReference>
<proteinExistence type="predicted"/>
<dbReference type="PANTHER" id="PTHR38436:SF1">
    <property type="entry name" value="ESTER CYCLASE"/>
    <property type="match status" value="1"/>
</dbReference>